<accession>X1A2D9</accession>
<dbReference type="EMBL" id="BART01009189">
    <property type="protein sequence ID" value="GAG64357.1"/>
    <property type="molecule type" value="Genomic_DNA"/>
</dbReference>
<evidence type="ECO:0000313" key="2">
    <source>
        <dbReference type="EMBL" id="GAG64357.1"/>
    </source>
</evidence>
<feature type="transmembrane region" description="Helical" evidence="1">
    <location>
        <begin position="73"/>
        <end position="98"/>
    </location>
</feature>
<feature type="transmembrane region" description="Helical" evidence="1">
    <location>
        <begin position="44"/>
        <end position="67"/>
    </location>
</feature>
<comment type="caution">
    <text evidence="2">The sequence shown here is derived from an EMBL/GenBank/DDBJ whole genome shotgun (WGS) entry which is preliminary data.</text>
</comment>
<organism evidence="2">
    <name type="scientific">marine sediment metagenome</name>
    <dbReference type="NCBI Taxonomy" id="412755"/>
    <lineage>
        <taxon>unclassified sequences</taxon>
        <taxon>metagenomes</taxon>
        <taxon>ecological metagenomes</taxon>
    </lineage>
</organism>
<evidence type="ECO:0008006" key="3">
    <source>
        <dbReference type="Google" id="ProtNLM"/>
    </source>
</evidence>
<feature type="transmembrane region" description="Helical" evidence="1">
    <location>
        <begin position="181"/>
        <end position="198"/>
    </location>
</feature>
<proteinExistence type="predicted"/>
<sequence length="220" mass="25938">MIFLAHTIDIARFIQVFLVQGLAGLFYLFIAYKILKREKKGLNLILSSFYLCVGFGVIINFVYTFIFVEVVVYVLHILTINLLCFSLIFLFIFVLILYKSDKVITLKIQIIFIIIFGALLLGFWFIPNGVEINQTTNWKPEWSWAFLSYNFIICSVIIAPTLLFSVKLYLKFEYKELKKKWKYFLIGICAYFFLYYGTSLSNTLAYPFFQILRELDQKLQ</sequence>
<keyword evidence="1" id="KW-0812">Transmembrane</keyword>
<name>X1A2D9_9ZZZZ</name>
<feature type="transmembrane region" description="Helical" evidence="1">
    <location>
        <begin position="146"/>
        <end position="169"/>
    </location>
</feature>
<reference evidence="2" key="1">
    <citation type="journal article" date="2014" name="Front. Microbiol.">
        <title>High frequency of phylogenetically diverse reductive dehalogenase-homologous genes in deep subseafloor sedimentary metagenomes.</title>
        <authorList>
            <person name="Kawai M."/>
            <person name="Futagami T."/>
            <person name="Toyoda A."/>
            <person name="Takaki Y."/>
            <person name="Nishi S."/>
            <person name="Hori S."/>
            <person name="Arai W."/>
            <person name="Tsubouchi T."/>
            <person name="Morono Y."/>
            <person name="Uchiyama I."/>
            <person name="Ito T."/>
            <person name="Fujiyama A."/>
            <person name="Inagaki F."/>
            <person name="Takami H."/>
        </authorList>
    </citation>
    <scope>NUCLEOTIDE SEQUENCE</scope>
    <source>
        <strain evidence="2">Expedition CK06-06</strain>
    </source>
</reference>
<keyword evidence="1" id="KW-0472">Membrane</keyword>
<gene>
    <name evidence="2" type="ORF">S01H4_20434</name>
</gene>
<dbReference type="AlphaFoldDB" id="X1A2D9"/>
<feature type="transmembrane region" description="Helical" evidence="1">
    <location>
        <begin position="110"/>
        <end position="126"/>
    </location>
</feature>
<keyword evidence="1" id="KW-1133">Transmembrane helix</keyword>
<protein>
    <recommendedName>
        <fullName evidence="3">Histidine kinase N-terminal 7TM region domain-containing protein</fullName>
    </recommendedName>
</protein>
<evidence type="ECO:0000256" key="1">
    <source>
        <dbReference type="SAM" id="Phobius"/>
    </source>
</evidence>
<feature type="transmembrane region" description="Helical" evidence="1">
    <location>
        <begin position="12"/>
        <end position="32"/>
    </location>
</feature>